<dbReference type="InterPro" id="IPR015321">
    <property type="entry name" value="TypeI_recpt_CBD"/>
</dbReference>
<keyword evidence="3 10" id="KW-0812">Transmembrane</keyword>
<dbReference type="GeneTree" id="ENSGT00940000155603"/>
<organism evidence="13 14">
    <name type="scientific">Pygocentrus nattereri</name>
    <name type="common">Red-bellied piranha</name>
    <dbReference type="NCBI Taxonomy" id="42514"/>
    <lineage>
        <taxon>Eukaryota</taxon>
        <taxon>Metazoa</taxon>
        <taxon>Chordata</taxon>
        <taxon>Craniata</taxon>
        <taxon>Vertebrata</taxon>
        <taxon>Euteleostomi</taxon>
        <taxon>Actinopterygii</taxon>
        <taxon>Neopterygii</taxon>
        <taxon>Teleostei</taxon>
        <taxon>Ostariophysi</taxon>
        <taxon>Characiformes</taxon>
        <taxon>Characoidei</taxon>
        <taxon>Pygocentrus</taxon>
    </lineage>
</organism>
<dbReference type="AlphaFoldDB" id="A0AAR2K0L4"/>
<keyword evidence="5" id="KW-0677">Repeat</keyword>
<name>A0AAR2K0L4_PYGNA</name>
<evidence type="ECO:0000256" key="4">
    <source>
        <dbReference type="ARBA" id="ARBA00022729"/>
    </source>
</evidence>
<dbReference type="Pfam" id="PF00041">
    <property type="entry name" value="fn3"/>
    <property type="match status" value="1"/>
</dbReference>
<keyword evidence="9" id="KW-0325">Glycoprotein</keyword>
<dbReference type="InterPro" id="IPR003961">
    <property type="entry name" value="FN3_dom"/>
</dbReference>
<evidence type="ECO:0000256" key="1">
    <source>
        <dbReference type="ARBA" id="ARBA00004479"/>
    </source>
</evidence>
<keyword evidence="4 11" id="KW-0732">Signal</keyword>
<protein>
    <recommendedName>
        <fullName evidence="12">Fibronectin type-III domain-containing protein</fullName>
    </recommendedName>
</protein>
<feature type="domain" description="Fibronectin type-III" evidence="12">
    <location>
        <begin position="423"/>
        <end position="516"/>
    </location>
</feature>
<dbReference type="SUPFAM" id="SSF49265">
    <property type="entry name" value="Fibronectin type III"/>
    <property type="match status" value="3"/>
</dbReference>
<evidence type="ECO:0000256" key="2">
    <source>
        <dbReference type="ARBA" id="ARBA00008921"/>
    </source>
</evidence>
<feature type="signal peptide" evidence="11">
    <location>
        <begin position="1"/>
        <end position="18"/>
    </location>
</feature>
<feature type="domain" description="Fibronectin type-III" evidence="12">
    <location>
        <begin position="121"/>
        <end position="219"/>
    </location>
</feature>
<evidence type="ECO:0000313" key="14">
    <source>
        <dbReference type="Proteomes" id="UP001501920"/>
    </source>
</evidence>
<sequence>MDFNMLILLCLFNGPLSASESFSESPFSPRDLECVFMAHANVTCHWTPAVNAQPDTHYTLQVNLTGWKSDQCTSSLPRCSVPVSSLNRIYCIQVFAHSDHHPTVSSDMLCLNGTDAVKLPPPEQFWLIAENGSPRCLRLRWSPPKNFPLTTQKINSSYLLYQLQNSTADQNGKPLDVDLREELQCVFLPCTQYSLKMRYRYNHNLSHWSDWSPTTTIHTDVQAPSSVPQLWWTVQPADAAGFRRVTLLWKAALETACTAWFSVQCPAAVDLGDCTNLSLANRSCHLIVPRNTCICTFSMFNFAGSAPPASITISSQWQTVNITDQTSLISLQVTSLNDSSVEVQWRAMESPTITGFVVEWCITESTQCQRDPHWHRVGNNTNKVIITEGVEPNTPYSISVRAVYGVMSDPGLTVLAYSRQAAPSAGPKLYVAENSCLNVMLRWSPVPLALRNGFITRYTLHYQNENDLIRELHMPVDWQQYKFLGVSGQYRFYMKAHTEAGTGPAGPVLTVFLGPCTSMHIALLSGCVFIAGFSILLCMCWRMRWRIKQNIWPKVPNPALSSLSDWL</sequence>
<dbReference type="Gene3D" id="2.60.40.10">
    <property type="entry name" value="Immunoglobulins"/>
    <property type="match status" value="4"/>
</dbReference>
<proteinExistence type="inferred from homology"/>
<evidence type="ECO:0000259" key="12">
    <source>
        <dbReference type="PROSITE" id="PS50853"/>
    </source>
</evidence>
<evidence type="ECO:0000313" key="13">
    <source>
        <dbReference type="Ensembl" id="ENSPNAP00000055974.1"/>
    </source>
</evidence>
<dbReference type="PANTHER" id="PTHR48423">
    <property type="entry name" value="INTERLEUKIN-27 RECEPTOR SUBUNIT ALPHA"/>
    <property type="match status" value="1"/>
</dbReference>
<dbReference type="PANTHER" id="PTHR48423:SF1">
    <property type="entry name" value="INTERLEUKIN-27 RECEPTOR SUBUNIT ALPHA"/>
    <property type="match status" value="1"/>
</dbReference>
<evidence type="ECO:0000256" key="10">
    <source>
        <dbReference type="SAM" id="Phobius"/>
    </source>
</evidence>
<evidence type="ECO:0000256" key="5">
    <source>
        <dbReference type="ARBA" id="ARBA00022737"/>
    </source>
</evidence>
<dbReference type="Proteomes" id="UP001501920">
    <property type="component" value="Chromosome 15"/>
</dbReference>
<dbReference type="CDD" id="cd00063">
    <property type="entry name" value="FN3"/>
    <property type="match status" value="2"/>
</dbReference>
<evidence type="ECO:0000256" key="7">
    <source>
        <dbReference type="ARBA" id="ARBA00023136"/>
    </source>
</evidence>
<reference evidence="13" key="2">
    <citation type="submission" date="2025-08" db="UniProtKB">
        <authorList>
            <consortium name="Ensembl"/>
        </authorList>
    </citation>
    <scope>IDENTIFICATION</scope>
</reference>
<comment type="similarity">
    <text evidence="2">Belongs to the type I cytokine receptor family. Type 2 subfamily.</text>
</comment>
<evidence type="ECO:0000256" key="11">
    <source>
        <dbReference type="SAM" id="SignalP"/>
    </source>
</evidence>
<dbReference type="Ensembl" id="ENSPNAT00000067354.1">
    <property type="protein sequence ID" value="ENSPNAP00000055974.1"/>
    <property type="gene ID" value="ENSPNAG00000036906.1"/>
</dbReference>
<evidence type="ECO:0000256" key="9">
    <source>
        <dbReference type="ARBA" id="ARBA00023180"/>
    </source>
</evidence>
<reference evidence="13 14" key="1">
    <citation type="submission" date="2020-10" db="EMBL/GenBank/DDBJ databases">
        <title>Pygocentrus nattereri (red-bellied piranha) genome, fPygNat1, primary haplotype.</title>
        <authorList>
            <person name="Myers G."/>
            <person name="Meyer A."/>
            <person name="Karagic N."/>
            <person name="Pippel M."/>
            <person name="Winkler S."/>
            <person name="Tracey A."/>
            <person name="Wood J."/>
            <person name="Formenti G."/>
            <person name="Howe K."/>
            <person name="Fedrigo O."/>
            <person name="Jarvis E.D."/>
        </authorList>
    </citation>
    <scope>NUCLEOTIDE SEQUENCE [LARGE SCALE GENOMIC DNA]</scope>
</reference>
<dbReference type="PROSITE" id="PS50853">
    <property type="entry name" value="FN3"/>
    <property type="match status" value="3"/>
</dbReference>
<dbReference type="GO" id="GO:0005886">
    <property type="term" value="C:plasma membrane"/>
    <property type="evidence" value="ECO:0007669"/>
    <property type="project" value="UniProtKB-ARBA"/>
</dbReference>
<keyword evidence="8" id="KW-0675">Receptor</keyword>
<keyword evidence="6 10" id="KW-1133">Transmembrane helix</keyword>
<keyword evidence="7 10" id="KW-0472">Membrane</keyword>
<dbReference type="InterPro" id="IPR036116">
    <property type="entry name" value="FN3_sf"/>
</dbReference>
<feature type="domain" description="Fibronectin type-III" evidence="12">
    <location>
        <begin position="327"/>
        <end position="421"/>
    </location>
</feature>
<evidence type="ECO:0000256" key="8">
    <source>
        <dbReference type="ARBA" id="ARBA00023170"/>
    </source>
</evidence>
<keyword evidence="14" id="KW-1185">Reference proteome</keyword>
<dbReference type="SMART" id="SM00060">
    <property type="entry name" value="FN3"/>
    <property type="match status" value="4"/>
</dbReference>
<evidence type="ECO:0000256" key="3">
    <source>
        <dbReference type="ARBA" id="ARBA00022692"/>
    </source>
</evidence>
<dbReference type="RefSeq" id="XP_037401339.1">
    <property type="nucleotide sequence ID" value="XM_037545442.1"/>
</dbReference>
<dbReference type="RefSeq" id="XP_037401340.1">
    <property type="nucleotide sequence ID" value="XM_037545443.1"/>
</dbReference>
<feature type="transmembrane region" description="Helical" evidence="10">
    <location>
        <begin position="519"/>
        <end position="541"/>
    </location>
</feature>
<feature type="chain" id="PRO_5043725590" description="Fibronectin type-III domain-containing protein" evidence="11">
    <location>
        <begin position="19"/>
        <end position="567"/>
    </location>
</feature>
<dbReference type="InterPro" id="IPR013783">
    <property type="entry name" value="Ig-like_fold"/>
</dbReference>
<evidence type="ECO:0000256" key="6">
    <source>
        <dbReference type="ARBA" id="ARBA00022989"/>
    </source>
</evidence>
<accession>A0AAR2K0L4</accession>
<reference evidence="13" key="3">
    <citation type="submission" date="2025-09" db="UniProtKB">
        <authorList>
            <consortium name="Ensembl"/>
        </authorList>
    </citation>
    <scope>IDENTIFICATION</scope>
</reference>
<dbReference type="InterPro" id="IPR052672">
    <property type="entry name" value="Type1_Cytokine_Rcpt_Type2"/>
</dbReference>
<dbReference type="GeneID" id="108430063"/>
<comment type="subcellular location">
    <subcellularLocation>
        <location evidence="1">Membrane</location>
        <topology evidence="1">Single-pass type I membrane protein</topology>
    </subcellularLocation>
</comment>
<dbReference type="Pfam" id="PF09240">
    <property type="entry name" value="IL6Ra-bind"/>
    <property type="match status" value="1"/>
</dbReference>